<organism evidence="2">
    <name type="scientific">uncultured Rubrobacteraceae bacterium</name>
    <dbReference type="NCBI Taxonomy" id="349277"/>
    <lineage>
        <taxon>Bacteria</taxon>
        <taxon>Bacillati</taxon>
        <taxon>Actinomycetota</taxon>
        <taxon>Rubrobacteria</taxon>
        <taxon>Rubrobacterales</taxon>
        <taxon>Rubrobacteraceae</taxon>
        <taxon>environmental samples</taxon>
    </lineage>
</organism>
<evidence type="ECO:0000313" key="2">
    <source>
        <dbReference type="EMBL" id="CAA9453902.1"/>
    </source>
</evidence>
<feature type="domain" description="Insertion element IS402-like" evidence="1">
    <location>
        <begin position="15"/>
        <end position="88"/>
    </location>
</feature>
<protein>
    <recommendedName>
        <fullName evidence="1">Insertion element IS402-like domain-containing protein</fullName>
    </recommendedName>
</protein>
<dbReference type="InterPro" id="IPR052909">
    <property type="entry name" value="Transposase_6_like"/>
</dbReference>
<dbReference type="PANTHER" id="PTHR46637:SF1">
    <property type="entry name" value="BLL5188 PROTEIN"/>
    <property type="match status" value="1"/>
</dbReference>
<dbReference type="InterPro" id="IPR025161">
    <property type="entry name" value="IS402-like_dom"/>
</dbReference>
<dbReference type="EMBL" id="CADCVE010000041">
    <property type="protein sequence ID" value="CAA9453902.1"/>
    <property type="molecule type" value="Genomic_DNA"/>
</dbReference>
<name>A0A6J4QZ19_9ACTN</name>
<dbReference type="AlphaFoldDB" id="A0A6J4QZ19"/>
<sequence>MSEQNPLPTIWRTPDELWEIIEPILQEHDSPKSTGRPRINQRAALDAIIFRMRSGCQWNHLPRELPDDSSVHRTFQRWVNSGVLDLIWERLVEECEELGGVNFEWQVADGAMGKARFGGISSAPIPLIEPRTASNARSW</sequence>
<dbReference type="Pfam" id="PF13340">
    <property type="entry name" value="DUF4096"/>
    <property type="match status" value="1"/>
</dbReference>
<proteinExistence type="predicted"/>
<gene>
    <name evidence="2" type="ORF">AVDCRST_MAG28-2118</name>
</gene>
<accession>A0A6J4QZ19</accession>
<evidence type="ECO:0000259" key="1">
    <source>
        <dbReference type="Pfam" id="PF13340"/>
    </source>
</evidence>
<dbReference type="PANTHER" id="PTHR46637">
    <property type="entry name" value="TIS1421-TRANSPOSASE PROTEIN A"/>
    <property type="match status" value="1"/>
</dbReference>
<reference evidence="2" key="1">
    <citation type="submission" date="2020-02" db="EMBL/GenBank/DDBJ databases">
        <authorList>
            <person name="Meier V. D."/>
        </authorList>
    </citation>
    <scope>NUCLEOTIDE SEQUENCE</scope>
    <source>
        <strain evidence="2">AVDCRST_MAG28</strain>
    </source>
</reference>